<dbReference type="AlphaFoldDB" id="A0AAW7SVU7"/>
<dbReference type="EMBL" id="JAUJRV010000001">
    <property type="protein sequence ID" value="MDN7793876.1"/>
    <property type="molecule type" value="Genomic_DNA"/>
</dbReference>
<sequence length="99" mass="11557">MRGPMRARDKRSIPKRIRERVFRTVASDCSPRGAFRRAMRCMRARATTHRFGSPDAHACIVERRRTHRTKWTVREAARKRLALISAGKPQEIAKGCVWR</sequence>
<evidence type="ECO:0000313" key="1">
    <source>
        <dbReference type="EMBL" id="MDN7793876.1"/>
    </source>
</evidence>
<name>A0AAW7SVU7_BURVI</name>
<protein>
    <submittedName>
        <fullName evidence="1">Uncharacterized protein</fullName>
    </submittedName>
</protein>
<dbReference type="RefSeq" id="WP_126220771.1">
    <property type="nucleotide sequence ID" value="NZ_CADFFC010000015.1"/>
</dbReference>
<reference evidence="1" key="1">
    <citation type="submission" date="2023-07" db="EMBL/GenBank/DDBJ databases">
        <title>A collection of bacterial strains from the Burkholderia cepacia Research Laboratory and Repository.</title>
        <authorList>
            <person name="Lipuma J."/>
            <person name="Spilker T."/>
            <person name="Caverly L."/>
        </authorList>
    </citation>
    <scope>NUCLEOTIDE SEQUENCE</scope>
    <source>
        <strain evidence="1">AU44268</strain>
    </source>
</reference>
<gene>
    <name evidence="1" type="ORF">QZM33_02755</name>
</gene>
<organism evidence="1 2">
    <name type="scientific">Burkholderia vietnamiensis</name>
    <dbReference type="NCBI Taxonomy" id="60552"/>
    <lineage>
        <taxon>Bacteria</taxon>
        <taxon>Pseudomonadati</taxon>
        <taxon>Pseudomonadota</taxon>
        <taxon>Betaproteobacteria</taxon>
        <taxon>Burkholderiales</taxon>
        <taxon>Burkholderiaceae</taxon>
        <taxon>Burkholderia</taxon>
        <taxon>Burkholderia cepacia complex</taxon>
    </lineage>
</organism>
<dbReference type="Proteomes" id="UP001171620">
    <property type="component" value="Unassembled WGS sequence"/>
</dbReference>
<proteinExistence type="predicted"/>
<comment type="caution">
    <text evidence="1">The sequence shown here is derived from an EMBL/GenBank/DDBJ whole genome shotgun (WGS) entry which is preliminary data.</text>
</comment>
<evidence type="ECO:0000313" key="2">
    <source>
        <dbReference type="Proteomes" id="UP001171620"/>
    </source>
</evidence>
<accession>A0AAW7SVU7</accession>